<feature type="compositionally biased region" description="Polar residues" evidence="1">
    <location>
        <begin position="304"/>
        <end position="315"/>
    </location>
</feature>
<feature type="region of interest" description="Disordered" evidence="1">
    <location>
        <begin position="689"/>
        <end position="759"/>
    </location>
</feature>
<dbReference type="GO" id="GO:0000278">
    <property type="term" value="P:mitotic cell cycle"/>
    <property type="evidence" value="ECO:0007669"/>
    <property type="project" value="UniProtKB-ARBA"/>
</dbReference>
<dbReference type="EMBL" id="GDKF01000596">
    <property type="protein sequence ID" value="JAT78026.1"/>
    <property type="molecule type" value="Transcribed_RNA"/>
</dbReference>
<name>A0A1D2AFN9_AUXPR</name>
<gene>
    <name evidence="3" type="ORF">g.68072</name>
</gene>
<sequence length="904" mass="91314">MAHAGPQALLQDVIASLALPAEDWERRVAGLRQLASLAPLLAALPDAAEVLLGLHATLSRQILDRRSAVAREALESTAHLATSCGRAAEQLAVQLYPALMAALATTMGVVCEAAEAASRALLAHAPSRALLCLVCATAARDRNARLRGAAARHALRALCDWDGSLLERGAEAAQAAAAAAVVDASAEVRAAGKEVWAACAARWPDWAAGEVADAGRRDAGLCERLSQLLPRPDPEPEEVGRRRVGLTLRRADPGVGSAGLRHDAVGPGRAAVRLIDPAPLGGQAAPTPYAGLRRGAPPLLGPTDSENVDANTGPNRQGGLLAPCAKGSEAICKPARDSEQEAPAPPPRGSRPHDAACLPAPPPSAAARLGRSRKSIGGAALRVALANRACSLERAAAEEGEALADPGVASQAMAQQADGSADPQEPASSATTAQTSTPHHPPPPSPAPGAALASLVARLGAPGQGWRERTAGLECLARELRPRDDGGGEAPCLRLPRHLGDRLAAVLHDATAEPHARVAAAGLDCLARALASPGLAVALEAHLERLVPCIFLRMVDVKEALRQGAEACLAPLTRLPAPDALCAALAATLAAHRGVRARAAVLAFALASGAAARGAGGATPGLHALLAAAARLLGDRAPELRRGSAALLAPCTACPERRALMAALVGRVPAEARPALANLLRAGAAPGREPAGEVRVCRGPREDPGAVETGAGEAEPASVDVGAAEIATPPEGEPVLPGAATDDCADGGTSEAASPPTVVEAGTGDQAAARADRATTAATGAPSTCLASLPARAKALETALSKVTAADADIATILAAEAAFFAMLDSSPADHRVSLAWLLAEHAAAGDAAGRAALVGLRRLLAAAQKVPGKVDGASLHGCLSRCQTSRDPLVRAMASDCLRASRC</sequence>
<dbReference type="InterPro" id="IPR016024">
    <property type="entry name" value="ARM-type_fold"/>
</dbReference>
<feature type="region of interest" description="Disordered" evidence="1">
    <location>
        <begin position="279"/>
        <end position="322"/>
    </location>
</feature>
<feature type="compositionally biased region" description="Low complexity" evidence="1">
    <location>
        <begin position="426"/>
        <end position="438"/>
    </location>
</feature>
<dbReference type="SMART" id="SM01349">
    <property type="entry name" value="TOG"/>
    <property type="match status" value="1"/>
</dbReference>
<evidence type="ECO:0000256" key="1">
    <source>
        <dbReference type="SAM" id="MobiDB-lite"/>
    </source>
</evidence>
<feature type="domain" description="TOG" evidence="2">
    <location>
        <begin position="8"/>
        <end position="238"/>
    </location>
</feature>
<dbReference type="Gene3D" id="1.25.10.10">
    <property type="entry name" value="Leucine-rich Repeat Variant"/>
    <property type="match status" value="2"/>
</dbReference>
<dbReference type="SUPFAM" id="SSF48371">
    <property type="entry name" value="ARM repeat"/>
    <property type="match status" value="1"/>
</dbReference>
<dbReference type="GO" id="GO:0005819">
    <property type="term" value="C:spindle"/>
    <property type="evidence" value="ECO:0007669"/>
    <property type="project" value="UniProtKB-ARBA"/>
</dbReference>
<dbReference type="GO" id="GO:0008017">
    <property type="term" value="F:microtubule binding"/>
    <property type="evidence" value="ECO:0007669"/>
    <property type="project" value="TreeGrafter"/>
</dbReference>
<dbReference type="Pfam" id="PF12348">
    <property type="entry name" value="CLASP_N"/>
    <property type="match status" value="1"/>
</dbReference>
<feature type="region of interest" description="Disordered" evidence="1">
    <location>
        <begin position="334"/>
        <end position="371"/>
    </location>
</feature>
<protein>
    <recommendedName>
        <fullName evidence="2">TOG domain-containing protein</fullName>
    </recommendedName>
</protein>
<dbReference type="InterPro" id="IPR011989">
    <property type="entry name" value="ARM-like"/>
</dbReference>
<feature type="region of interest" description="Disordered" evidence="1">
    <location>
        <begin position="409"/>
        <end position="450"/>
    </location>
</feature>
<dbReference type="InterPro" id="IPR034085">
    <property type="entry name" value="TOG"/>
</dbReference>
<dbReference type="AlphaFoldDB" id="A0A1D2AFN9"/>
<organism evidence="3">
    <name type="scientific">Auxenochlorella protothecoides</name>
    <name type="common">Green microalga</name>
    <name type="synonym">Chlorella protothecoides</name>
    <dbReference type="NCBI Taxonomy" id="3075"/>
    <lineage>
        <taxon>Eukaryota</taxon>
        <taxon>Viridiplantae</taxon>
        <taxon>Chlorophyta</taxon>
        <taxon>core chlorophytes</taxon>
        <taxon>Trebouxiophyceae</taxon>
        <taxon>Chlorellales</taxon>
        <taxon>Chlorellaceae</taxon>
        <taxon>Auxenochlorella</taxon>
    </lineage>
</organism>
<dbReference type="PANTHER" id="PTHR21567">
    <property type="entry name" value="CLASP"/>
    <property type="match status" value="1"/>
</dbReference>
<accession>A0A1D2AFN9</accession>
<evidence type="ECO:0000313" key="3">
    <source>
        <dbReference type="EMBL" id="JAT78026.1"/>
    </source>
</evidence>
<reference evidence="3" key="1">
    <citation type="submission" date="2015-08" db="EMBL/GenBank/DDBJ databases">
        <authorList>
            <person name="Babu N.S."/>
            <person name="Beckwith C.J."/>
            <person name="Beseler K.G."/>
            <person name="Brison A."/>
            <person name="Carone J.V."/>
            <person name="Caskin T.P."/>
            <person name="Diamond M."/>
            <person name="Durham M.E."/>
            <person name="Foxe J.M."/>
            <person name="Go M."/>
            <person name="Henderson B.A."/>
            <person name="Jones I.B."/>
            <person name="McGettigan J.A."/>
            <person name="Micheletti S.J."/>
            <person name="Nasrallah M.E."/>
            <person name="Ortiz D."/>
            <person name="Piller C.R."/>
            <person name="Privatt S.R."/>
            <person name="Schneider S.L."/>
            <person name="Sharp S."/>
            <person name="Smith T.C."/>
            <person name="Stanton J.D."/>
            <person name="Ullery H.E."/>
            <person name="Wilson R.J."/>
            <person name="Serrano M.G."/>
            <person name="Buck G."/>
            <person name="Lee V."/>
            <person name="Wang Y."/>
            <person name="Carvalho R."/>
            <person name="Voegtly L."/>
            <person name="Shi R."/>
            <person name="Duckworth R."/>
            <person name="Johnson A."/>
            <person name="Loviza R."/>
            <person name="Walstead R."/>
            <person name="Shah Z."/>
            <person name="Kiflezghi M."/>
            <person name="Wade K."/>
            <person name="Ball S.L."/>
            <person name="Bradley K.W."/>
            <person name="Asai D.J."/>
            <person name="Bowman C.A."/>
            <person name="Russell D.A."/>
            <person name="Pope W.H."/>
            <person name="Jacobs-Sera D."/>
            <person name="Hendrix R.W."/>
            <person name="Hatfull G.F."/>
        </authorList>
    </citation>
    <scope>NUCLEOTIDE SEQUENCE</scope>
</reference>
<proteinExistence type="predicted"/>
<dbReference type="GO" id="GO:0005881">
    <property type="term" value="C:cytoplasmic microtubule"/>
    <property type="evidence" value="ECO:0007669"/>
    <property type="project" value="TreeGrafter"/>
</dbReference>
<dbReference type="PANTHER" id="PTHR21567:SF9">
    <property type="entry name" value="CLIP-ASSOCIATING PROTEIN"/>
    <property type="match status" value="1"/>
</dbReference>
<dbReference type="GO" id="GO:0000226">
    <property type="term" value="P:microtubule cytoskeleton organization"/>
    <property type="evidence" value="ECO:0007669"/>
    <property type="project" value="UniProtKB-ARBA"/>
</dbReference>
<feature type="compositionally biased region" description="Basic and acidic residues" evidence="1">
    <location>
        <begin position="690"/>
        <end position="704"/>
    </location>
</feature>
<dbReference type="InterPro" id="IPR024395">
    <property type="entry name" value="CLASP_N_dom"/>
</dbReference>
<evidence type="ECO:0000259" key="2">
    <source>
        <dbReference type="SMART" id="SM01349"/>
    </source>
</evidence>